<dbReference type="Proteomes" id="UP001606301">
    <property type="component" value="Unassembled WGS sequence"/>
</dbReference>
<feature type="chain" id="PRO_5046291676" evidence="5">
    <location>
        <begin position="22"/>
        <end position="418"/>
    </location>
</feature>
<dbReference type="Gene3D" id="2.40.30.170">
    <property type="match status" value="1"/>
</dbReference>
<dbReference type="Pfam" id="PF25954">
    <property type="entry name" value="Beta-barrel_RND_2"/>
    <property type="match status" value="1"/>
</dbReference>
<keyword evidence="2" id="KW-0813">Transport</keyword>
<dbReference type="Pfam" id="PF25893">
    <property type="entry name" value="HH_CzcB"/>
    <property type="match status" value="1"/>
</dbReference>
<evidence type="ECO:0000313" key="11">
    <source>
        <dbReference type="Proteomes" id="UP001606301"/>
    </source>
</evidence>
<sequence>MNKKTALALAAVLALGLLAGAAILHGEGHGHSHDAHDDHDHDHGHAQTPPTAPKPTQAAASAAAPAASAAEADGHAQARITDEQLRHNGVQIATAGPARIAGTLSLMGEVALNQDRSVVVTPRLAGAVQAVHANAGDRVQRGQLLAVIVSPALAEQRAELLAAEKRLALARQTHEREHQLWQDKISAEQDYLAARQALQEAEIGVEALRQKLAALGATTAAGTQGLARLEVRAPIAGVIVDKKISAGEALRNDAVIFQLADLSSVWVTLAVPAQDLARLQTGAQARVTSTAFEAEGQGRVTHVGALVSEQSRSATARVLLPNPQGLWRPGLPVSVALSQDAAAAAVAVPADALQTLDGRTVVFVRRGQQFEAVPVQTGRADGRQVEILQGLTGGERVAAKNSFVVKAELGKGEAGHEH</sequence>
<dbReference type="EMBL" id="JBIGHW010000003">
    <property type="protein sequence ID" value="MFG6440258.1"/>
    <property type="molecule type" value="Genomic_DNA"/>
</dbReference>
<reference evidence="10 11" key="1">
    <citation type="submission" date="2024-08" db="EMBL/GenBank/DDBJ databases">
        <authorList>
            <person name="Lu H."/>
        </authorList>
    </citation>
    <scope>NUCLEOTIDE SEQUENCE [LARGE SCALE GENOMIC DNA]</scope>
    <source>
        <strain evidence="10 11">LKC17W</strain>
    </source>
</reference>
<evidence type="ECO:0000256" key="5">
    <source>
        <dbReference type="SAM" id="SignalP"/>
    </source>
</evidence>
<feature type="domain" description="CzcB-like C-terminal circularly permuted SH3-like" evidence="9">
    <location>
        <begin position="346"/>
        <end position="406"/>
    </location>
</feature>
<dbReference type="InterPro" id="IPR058648">
    <property type="entry name" value="HH_CzcB-like"/>
</dbReference>
<name>A0ABW7FEW2_9BURK</name>
<feature type="compositionally biased region" description="Basic and acidic residues" evidence="4">
    <location>
        <begin position="28"/>
        <end position="45"/>
    </location>
</feature>
<dbReference type="Gene3D" id="2.40.420.20">
    <property type="match status" value="1"/>
</dbReference>
<proteinExistence type="inferred from homology"/>
<evidence type="ECO:0000313" key="10">
    <source>
        <dbReference type="EMBL" id="MFG6440258.1"/>
    </source>
</evidence>
<feature type="domain" description="CzcB-like barrel-sandwich hybrid" evidence="8">
    <location>
        <begin position="117"/>
        <end position="261"/>
    </location>
</feature>
<feature type="compositionally biased region" description="Low complexity" evidence="4">
    <location>
        <begin position="46"/>
        <end position="71"/>
    </location>
</feature>
<dbReference type="Gene3D" id="2.40.50.100">
    <property type="match status" value="1"/>
</dbReference>
<dbReference type="InterPro" id="IPR058649">
    <property type="entry name" value="CzcB_C"/>
</dbReference>
<dbReference type="Pfam" id="PF25973">
    <property type="entry name" value="BSH_CzcB"/>
    <property type="match status" value="1"/>
</dbReference>
<dbReference type="RefSeq" id="WP_394396294.1">
    <property type="nucleotide sequence ID" value="NZ_JBIGHW010000003.1"/>
</dbReference>
<evidence type="ECO:0000259" key="6">
    <source>
        <dbReference type="Pfam" id="PF25893"/>
    </source>
</evidence>
<evidence type="ECO:0000256" key="1">
    <source>
        <dbReference type="ARBA" id="ARBA00009477"/>
    </source>
</evidence>
<feature type="domain" description="CusB-like beta-barrel" evidence="7">
    <location>
        <begin position="264"/>
        <end position="339"/>
    </location>
</feature>
<evidence type="ECO:0000256" key="4">
    <source>
        <dbReference type="SAM" id="MobiDB-lite"/>
    </source>
</evidence>
<dbReference type="InterPro" id="IPR058792">
    <property type="entry name" value="Beta-barrel_RND_2"/>
</dbReference>
<dbReference type="NCBIfam" id="TIGR01730">
    <property type="entry name" value="RND_mfp"/>
    <property type="match status" value="1"/>
</dbReference>
<dbReference type="SUPFAM" id="SSF111369">
    <property type="entry name" value="HlyD-like secretion proteins"/>
    <property type="match status" value="1"/>
</dbReference>
<evidence type="ECO:0000259" key="9">
    <source>
        <dbReference type="Pfam" id="PF25975"/>
    </source>
</evidence>
<comment type="similarity">
    <text evidence="1">Belongs to the membrane fusion protein (MFP) (TC 8.A.1) family.</text>
</comment>
<comment type="caution">
    <text evidence="10">The sequence shown here is derived from an EMBL/GenBank/DDBJ whole genome shotgun (WGS) entry which is preliminary data.</text>
</comment>
<feature type="domain" description="CzcB-like alpha-helical hairpin" evidence="6">
    <location>
        <begin position="155"/>
        <end position="214"/>
    </location>
</feature>
<gene>
    <name evidence="10" type="ORF">ACG0Z3_06130</name>
</gene>
<dbReference type="InterPro" id="IPR006143">
    <property type="entry name" value="RND_pump_MFP"/>
</dbReference>
<evidence type="ECO:0000256" key="2">
    <source>
        <dbReference type="ARBA" id="ARBA00022448"/>
    </source>
</evidence>
<dbReference type="InterPro" id="IPR051909">
    <property type="entry name" value="MFP_Cation_Efflux"/>
</dbReference>
<dbReference type="PANTHER" id="PTHR30097:SF4">
    <property type="entry name" value="SLR6042 PROTEIN"/>
    <property type="match status" value="1"/>
</dbReference>
<dbReference type="PANTHER" id="PTHR30097">
    <property type="entry name" value="CATION EFFLUX SYSTEM PROTEIN CUSB"/>
    <property type="match status" value="1"/>
</dbReference>
<evidence type="ECO:0000256" key="3">
    <source>
        <dbReference type="SAM" id="Coils"/>
    </source>
</evidence>
<keyword evidence="3" id="KW-0175">Coiled coil</keyword>
<protein>
    <submittedName>
        <fullName evidence="10">Efflux RND transporter periplasmic adaptor subunit</fullName>
    </submittedName>
</protein>
<keyword evidence="11" id="KW-1185">Reference proteome</keyword>
<keyword evidence="5" id="KW-0732">Signal</keyword>
<dbReference type="InterPro" id="IPR058647">
    <property type="entry name" value="BSH_CzcB-like"/>
</dbReference>
<feature type="signal peptide" evidence="5">
    <location>
        <begin position="1"/>
        <end position="21"/>
    </location>
</feature>
<dbReference type="Pfam" id="PF25975">
    <property type="entry name" value="CzcB_C"/>
    <property type="match status" value="1"/>
</dbReference>
<evidence type="ECO:0000259" key="8">
    <source>
        <dbReference type="Pfam" id="PF25973"/>
    </source>
</evidence>
<organism evidence="10 11">
    <name type="scientific">Pelomonas margarita</name>
    <dbReference type="NCBI Taxonomy" id="3299031"/>
    <lineage>
        <taxon>Bacteria</taxon>
        <taxon>Pseudomonadati</taxon>
        <taxon>Pseudomonadota</taxon>
        <taxon>Betaproteobacteria</taxon>
        <taxon>Burkholderiales</taxon>
        <taxon>Sphaerotilaceae</taxon>
        <taxon>Roseateles</taxon>
    </lineage>
</organism>
<feature type="region of interest" description="Disordered" evidence="4">
    <location>
        <begin position="28"/>
        <end position="75"/>
    </location>
</feature>
<accession>A0ABW7FEW2</accession>
<feature type="coiled-coil region" evidence="3">
    <location>
        <begin position="153"/>
        <end position="218"/>
    </location>
</feature>
<evidence type="ECO:0000259" key="7">
    <source>
        <dbReference type="Pfam" id="PF25954"/>
    </source>
</evidence>